<comment type="caution">
    <text evidence="2">The sequence shown here is derived from an EMBL/GenBank/DDBJ whole genome shotgun (WGS) entry which is preliminary data.</text>
</comment>
<evidence type="ECO:0000256" key="1">
    <source>
        <dbReference type="SAM" id="MobiDB-lite"/>
    </source>
</evidence>
<sequence>MLVASSRNRRGTDALATQRGDDRARPGRGFDPPMLIKRFDNATFR</sequence>
<organism evidence="2 3">
    <name type="scientific">Schaalia cardiffensis F0333</name>
    <dbReference type="NCBI Taxonomy" id="888050"/>
    <lineage>
        <taxon>Bacteria</taxon>
        <taxon>Bacillati</taxon>
        <taxon>Actinomycetota</taxon>
        <taxon>Actinomycetes</taxon>
        <taxon>Actinomycetales</taxon>
        <taxon>Actinomycetaceae</taxon>
        <taxon>Schaalia</taxon>
    </lineage>
</organism>
<proteinExistence type="predicted"/>
<keyword evidence="3" id="KW-1185">Reference proteome</keyword>
<dbReference type="STRING" id="888050.HMPREF9004_0034"/>
<dbReference type="EMBL" id="AQHZ01000001">
    <property type="protein sequence ID" value="ENO19115.1"/>
    <property type="molecule type" value="Genomic_DNA"/>
</dbReference>
<reference evidence="2 3" key="1">
    <citation type="submission" date="2013-03" db="EMBL/GenBank/DDBJ databases">
        <title>Reference genome for the Human Microbiome Project.</title>
        <authorList>
            <person name="Aqrawi P."/>
            <person name="Ayvaz T."/>
            <person name="Bess C."/>
            <person name="Blankenburg K."/>
            <person name="Coyle M."/>
            <person name="Deng J."/>
            <person name="Forbes L."/>
            <person name="Fowler G."/>
            <person name="Francisco L."/>
            <person name="Fu Q."/>
            <person name="Gibbs R."/>
            <person name="Gross S."/>
            <person name="Gubbala S."/>
            <person name="Hale W."/>
            <person name="Hemphill L."/>
            <person name="Highlander S."/>
            <person name="Hirani K."/>
            <person name="Jackson L."/>
            <person name="Jakkamsetti A."/>
            <person name="Javaid M."/>
            <person name="Jayaseelan J.C."/>
            <person name="Jiang H."/>
            <person name="Joshi V."/>
            <person name="Korchina V."/>
            <person name="Kovar C."/>
            <person name="Lara F."/>
            <person name="Lee S."/>
            <person name="Liu Y."/>
            <person name="Mata R."/>
            <person name="Mathew T."/>
            <person name="Munidasa M."/>
            <person name="Muzny D."/>
            <person name="Nazareth L."/>
            <person name="Ngo R."/>
            <person name="Nguyen L."/>
            <person name="Nguyen N."/>
            <person name="Okwuonu G."/>
            <person name="Ongeri F."/>
            <person name="Palculict T."/>
            <person name="Patil S."/>
            <person name="Petrosino J."/>
            <person name="Pham C."/>
            <person name="Pham P."/>
            <person name="Pu L.-L."/>
            <person name="Qin X."/>
            <person name="Qu J."/>
            <person name="Reid J."/>
            <person name="Ross M."/>
            <person name="Ruth R."/>
            <person name="Saada N."/>
            <person name="San Lucas F."/>
            <person name="Santibanez J."/>
            <person name="Shang Y."/>
            <person name="Simmons D."/>
            <person name="Song X.-Z."/>
            <person name="Tang L.-Y."/>
            <person name="Thornton R."/>
            <person name="Warren J."/>
            <person name="Weissenberger G."/>
            <person name="Wilczek-Boney K."/>
            <person name="Worley K."/>
            <person name="Youmans B."/>
            <person name="Zhang J."/>
            <person name="Zhang L."/>
            <person name="Zhao Z."/>
            <person name="Zhou C."/>
            <person name="Zhu D."/>
            <person name="Zhu Y."/>
        </authorList>
    </citation>
    <scope>NUCLEOTIDE SEQUENCE [LARGE SCALE GENOMIC DNA]</scope>
    <source>
        <strain evidence="2 3">F0333</strain>
    </source>
</reference>
<name>N6W976_9ACTO</name>
<gene>
    <name evidence="2" type="ORF">HMPREF9004_0034</name>
</gene>
<accession>N6W976</accession>
<dbReference type="Proteomes" id="UP000013015">
    <property type="component" value="Unassembled WGS sequence"/>
</dbReference>
<protein>
    <submittedName>
        <fullName evidence="2">Uncharacterized protein</fullName>
    </submittedName>
</protein>
<evidence type="ECO:0000313" key="2">
    <source>
        <dbReference type="EMBL" id="ENO19115.1"/>
    </source>
</evidence>
<dbReference type="AlphaFoldDB" id="N6W976"/>
<dbReference type="HOGENOM" id="CLU_3194937_0_0_11"/>
<feature type="region of interest" description="Disordered" evidence="1">
    <location>
        <begin position="1"/>
        <end position="35"/>
    </location>
</feature>
<evidence type="ECO:0000313" key="3">
    <source>
        <dbReference type="Proteomes" id="UP000013015"/>
    </source>
</evidence>